<dbReference type="FunFam" id="1.25.10.10:FF:000352">
    <property type="entry name" value="Serine/threonine-protein phosphatase 4 regulatory subunit 1-like"/>
    <property type="match status" value="1"/>
</dbReference>
<dbReference type="FunFam" id="1.25.10.10:FF:000179">
    <property type="entry name" value="Serine/threonine-protein phosphatase 4 regulatory subunit 1"/>
    <property type="match status" value="1"/>
</dbReference>
<evidence type="ECO:0000256" key="3">
    <source>
        <dbReference type="SAM" id="MobiDB-lite"/>
    </source>
</evidence>
<dbReference type="GO" id="GO:0005737">
    <property type="term" value="C:cytoplasm"/>
    <property type="evidence" value="ECO:0007669"/>
    <property type="project" value="TreeGrafter"/>
</dbReference>
<feature type="compositionally biased region" description="Acidic residues" evidence="3">
    <location>
        <begin position="525"/>
        <end position="540"/>
    </location>
</feature>
<evidence type="ECO:0000256" key="1">
    <source>
        <dbReference type="ARBA" id="ARBA00022737"/>
    </source>
</evidence>
<feature type="repeat" description="HEAT" evidence="2">
    <location>
        <begin position="305"/>
        <end position="343"/>
    </location>
</feature>
<accession>A0A671U1H3</accession>
<keyword evidence="7" id="KW-1185">Reference proteome</keyword>
<feature type="region of interest" description="Disordered" evidence="3">
    <location>
        <begin position="521"/>
        <end position="605"/>
    </location>
</feature>
<dbReference type="AlphaFoldDB" id="A0A671U1H3"/>
<dbReference type="Gene3D" id="1.25.10.10">
    <property type="entry name" value="Leucine-rich Repeat Variant"/>
    <property type="match status" value="3"/>
</dbReference>
<dbReference type="GeneTree" id="ENSGT00950000183066"/>
<evidence type="ECO:0000259" key="5">
    <source>
        <dbReference type="Pfam" id="PF22956"/>
    </source>
</evidence>
<dbReference type="PANTHER" id="PTHR10648:SF7">
    <property type="entry name" value="WW-BINDING DOMAIN-CONTAINING PROTEIN-RELATED"/>
    <property type="match status" value="1"/>
</dbReference>
<keyword evidence="1" id="KW-0677">Repeat</keyword>
<dbReference type="Proteomes" id="UP000472265">
    <property type="component" value="Chromosome 6"/>
</dbReference>
<dbReference type="InterPro" id="IPR011989">
    <property type="entry name" value="ARM-like"/>
</dbReference>
<evidence type="ECO:0000259" key="4">
    <source>
        <dbReference type="Pfam" id="PF15017"/>
    </source>
</evidence>
<dbReference type="Ensembl" id="ENSSAUT00010008005.1">
    <property type="protein sequence ID" value="ENSSAUP00010007476.1"/>
    <property type="gene ID" value="ENSSAUG00010003683.1"/>
</dbReference>
<feature type="domain" description="Putative WW-binding" evidence="4">
    <location>
        <begin position="449"/>
        <end position="474"/>
    </location>
</feature>
<reference evidence="6" key="1">
    <citation type="submission" date="2021-04" db="EMBL/GenBank/DDBJ databases">
        <authorList>
            <consortium name="Wellcome Sanger Institute Data Sharing"/>
        </authorList>
    </citation>
    <scope>NUCLEOTIDE SEQUENCE [LARGE SCALE GENOMIC DNA]</scope>
</reference>
<dbReference type="Pfam" id="PF22956">
    <property type="entry name" value="VPS15-like_hel"/>
    <property type="match status" value="1"/>
</dbReference>
<organism evidence="6 7">
    <name type="scientific">Sparus aurata</name>
    <name type="common">Gilthead sea bream</name>
    <dbReference type="NCBI Taxonomy" id="8175"/>
    <lineage>
        <taxon>Eukaryota</taxon>
        <taxon>Metazoa</taxon>
        <taxon>Chordata</taxon>
        <taxon>Craniata</taxon>
        <taxon>Vertebrata</taxon>
        <taxon>Euteleostomi</taxon>
        <taxon>Actinopterygii</taxon>
        <taxon>Neopterygii</taxon>
        <taxon>Teleostei</taxon>
        <taxon>Neoteleostei</taxon>
        <taxon>Acanthomorphata</taxon>
        <taxon>Eupercaria</taxon>
        <taxon>Spariformes</taxon>
        <taxon>Sparidae</taxon>
        <taxon>Sparus</taxon>
    </lineage>
</organism>
<protein>
    <recommendedName>
        <fullName evidence="8">WW-binding domain-containing protein</fullName>
    </recommendedName>
</protein>
<dbReference type="GO" id="GO:0019888">
    <property type="term" value="F:protein phosphatase regulator activity"/>
    <property type="evidence" value="ECO:0007669"/>
    <property type="project" value="TreeGrafter"/>
</dbReference>
<dbReference type="InterPro" id="IPR021133">
    <property type="entry name" value="HEAT_type_2"/>
</dbReference>
<dbReference type="SUPFAM" id="SSF48371">
    <property type="entry name" value="ARM repeat"/>
    <property type="match status" value="1"/>
</dbReference>
<gene>
    <name evidence="6" type="primary">ppp4r1l</name>
</gene>
<dbReference type="InterPro" id="IPR033461">
    <property type="entry name" value="WRNPLPNID"/>
</dbReference>
<dbReference type="InterPro" id="IPR055231">
    <property type="entry name" value="2AA_helical"/>
</dbReference>
<feature type="region of interest" description="Disordered" evidence="3">
    <location>
        <begin position="376"/>
        <end position="396"/>
    </location>
</feature>
<evidence type="ECO:0000313" key="6">
    <source>
        <dbReference type="Ensembl" id="ENSSAUP00010007476.1"/>
    </source>
</evidence>
<feature type="repeat" description="HEAT" evidence="2">
    <location>
        <begin position="854"/>
        <end position="887"/>
    </location>
</feature>
<dbReference type="PROSITE" id="PS50077">
    <property type="entry name" value="HEAT_REPEAT"/>
    <property type="match status" value="3"/>
</dbReference>
<feature type="domain" description="Phosphatase 2A Regulatory Subunit A helical" evidence="5">
    <location>
        <begin position="104"/>
        <end position="333"/>
    </location>
</feature>
<evidence type="ECO:0008006" key="8">
    <source>
        <dbReference type="Google" id="ProtNLM"/>
    </source>
</evidence>
<feature type="region of interest" description="Disordered" evidence="3">
    <location>
        <begin position="425"/>
        <end position="453"/>
    </location>
</feature>
<reference evidence="6" key="2">
    <citation type="submission" date="2025-08" db="UniProtKB">
        <authorList>
            <consortium name="Ensembl"/>
        </authorList>
    </citation>
    <scope>IDENTIFICATION</scope>
</reference>
<dbReference type="InterPro" id="IPR016024">
    <property type="entry name" value="ARM-type_fold"/>
</dbReference>
<dbReference type="PANTHER" id="PTHR10648">
    <property type="entry name" value="SERINE/THREONINE-PROTEIN PHOSPHATASE PP2A 65 KDA REGULATORY SUBUNIT"/>
    <property type="match status" value="1"/>
</dbReference>
<dbReference type="Pfam" id="PF15017">
    <property type="entry name" value="WRNPLPNID"/>
    <property type="match status" value="1"/>
</dbReference>
<reference evidence="6" key="3">
    <citation type="submission" date="2025-09" db="UniProtKB">
        <authorList>
            <consortium name="Ensembl"/>
        </authorList>
    </citation>
    <scope>IDENTIFICATION</scope>
</reference>
<feature type="compositionally biased region" description="Low complexity" evidence="3">
    <location>
        <begin position="541"/>
        <end position="562"/>
    </location>
</feature>
<feature type="repeat" description="HEAT" evidence="2">
    <location>
        <begin position="226"/>
        <end position="265"/>
    </location>
</feature>
<dbReference type="InterPro" id="IPR051023">
    <property type="entry name" value="PP2A_Regulatory_Subunit_A"/>
</dbReference>
<name>A0A671U1H3_SPAAU</name>
<proteinExistence type="predicted"/>
<evidence type="ECO:0000256" key="2">
    <source>
        <dbReference type="PROSITE-ProRule" id="PRU00103"/>
    </source>
</evidence>
<sequence length="930" mass="103967">MTCFPPRISPSNCLYLAGLSLYFEDGHDDLDDFGFDDYGSECDGIRITAFLDAGQDNLTPLGRLEKYAFSENVFNRQIVARGLLDVLREFSDNENDFISVMETVARMSEDGEPTVRAELMEQVPNIAMFLHESRPNFPAAFSRYLVPIVVRYLTDPNNQVRKTSQAALLVLLEQGLISKADMETKVCPVLLELTEPSSDDDYKIEAVAIMCKVVTMLSKDTVEHLLLPRFCDLCSDARLFQVRKVCAANFGEFCSIVGQEATEKLLMPKFFDLCSDSLWGIRKACAECFMMVSNSTSPEVRRAKLSPLFISLISDQSRWVRQAAFQSLGRFISTFANPSSTGLYFREDGTLLEVPSDCSLNSLNCSNISGCHTDRTLAHTPPNQDGRATPSPEHVSTADSEYMHNFDDSHTSVPRGMHGGFSHMVSNSSTGPKTTNNATNTKETEHTDENFNSFHYWRSPLPDISGELEMLSYNCRDPKSSPGQATSDQIQKVLDCLQPHMDDPDVQAQVQVLSAALKAAQLDSPTDDSPAEPQPEEQPESNDNNESLSVESKSVEVQSETQESPEEEEARRRGDADGAPGGPGGPGGTRGTGGPGRPGRPGRNVIPQQLLDQYLSMTDPARAQTVDTEIAKHCAFSLPGVALTLGRQNWHCLKDTYETLATDVQWKVRRTLAFSIHELAVILGDQLTAADLVPIFNGFLKDLDEVRIGVLKHLYDFLKLLHADKRREYLYQLQEFMVTDNSRNWRFRYELAEQLILIIELYSHYDVYDYLRQIALTLCSDKVSEVRWISYKLVVEILQKLYACGADDLGLNFINELTVRFCHCPKWVGRQAFAFICQVLEEDCMPMDQFSQHLLPSLLSLSSDPVANVRVLVAKALRQSVMEKGTEPGCAYSDELEETVMALQSDKDRDVRFFASLDPNKGLMDTAPLI</sequence>
<feature type="compositionally biased region" description="Gly residues" evidence="3">
    <location>
        <begin position="579"/>
        <end position="599"/>
    </location>
</feature>
<evidence type="ECO:0000313" key="7">
    <source>
        <dbReference type="Proteomes" id="UP000472265"/>
    </source>
</evidence>